<dbReference type="EMBL" id="BTRK01000006">
    <property type="protein sequence ID" value="GMR60700.1"/>
    <property type="molecule type" value="Genomic_DNA"/>
</dbReference>
<dbReference type="Proteomes" id="UP001328107">
    <property type="component" value="Unassembled WGS sequence"/>
</dbReference>
<evidence type="ECO:0000313" key="1">
    <source>
        <dbReference type="EMBL" id="GMR60700.1"/>
    </source>
</evidence>
<feature type="non-terminal residue" evidence="1">
    <location>
        <position position="1"/>
    </location>
</feature>
<sequence length="80" mass="9237">GRAKFPRQHPLPAEEGVLREFSAASSSHLPSHSYNSSRSFISNESIRFLSFHGYEKRLIRSCQREATCEAEEDLRPRHNH</sequence>
<proteinExistence type="predicted"/>
<accession>A0AAN5DEN0</accession>
<feature type="non-terminal residue" evidence="1">
    <location>
        <position position="80"/>
    </location>
</feature>
<protein>
    <submittedName>
        <fullName evidence="1">Uncharacterized protein</fullName>
    </submittedName>
</protein>
<gene>
    <name evidence="1" type="ORF">PMAYCL1PPCAC_30895</name>
</gene>
<evidence type="ECO:0000313" key="2">
    <source>
        <dbReference type="Proteomes" id="UP001328107"/>
    </source>
</evidence>
<dbReference type="AlphaFoldDB" id="A0AAN5DEN0"/>
<name>A0AAN5DEN0_9BILA</name>
<comment type="caution">
    <text evidence="1">The sequence shown here is derived from an EMBL/GenBank/DDBJ whole genome shotgun (WGS) entry which is preliminary data.</text>
</comment>
<keyword evidence="2" id="KW-1185">Reference proteome</keyword>
<organism evidence="1 2">
    <name type="scientific">Pristionchus mayeri</name>
    <dbReference type="NCBI Taxonomy" id="1317129"/>
    <lineage>
        <taxon>Eukaryota</taxon>
        <taxon>Metazoa</taxon>
        <taxon>Ecdysozoa</taxon>
        <taxon>Nematoda</taxon>
        <taxon>Chromadorea</taxon>
        <taxon>Rhabditida</taxon>
        <taxon>Rhabditina</taxon>
        <taxon>Diplogasteromorpha</taxon>
        <taxon>Diplogasteroidea</taxon>
        <taxon>Neodiplogasteridae</taxon>
        <taxon>Pristionchus</taxon>
    </lineage>
</organism>
<reference evidence="2" key="1">
    <citation type="submission" date="2022-10" db="EMBL/GenBank/DDBJ databases">
        <title>Genome assembly of Pristionchus species.</title>
        <authorList>
            <person name="Yoshida K."/>
            <person name="Sommer R.J."/>
        </authorList>
    </citation>
    <scope>NUCLEOTIDE SEQUENCE [LARGE SCALE GENOMIC DNA]</scope>
    <source>
        <strain evidence="2">RS5460</strain>
    </source>
</reference>